<protein>
    <submittedName>
        <fullName evidence="2">Diacylglycerol kinase family lipid kinase</fullName>
    </submittedName>
</protein>
<dbReference type="AlphaFoldDB" id="A0AAE3CZI5"/>
<keyword evidence="3" id="KW-1185">Reference proteome</keyword>
<dbReference type="Pfam" id="PF00781">
    <property type="entry name" value="DAGK_cat"/>
    <property type="match status" value="1"/>
</dbReference>
<reference evidence="2" key="1">
    <citation type="submission" date="2021-08" db="EMBL/GenBank/DDBJ databases">
        <title>Hoeflea bacterium WL0058 sp. nov., isolated from the sediment.</title>
        <authorList>
            <person name="Wang L."/>
            <person name="Zhang D."/>
        </authorList>
    </citation>
    <scope>NUCLEOTIDE SEQUENCE</scope>
    <source>
        <strain evidence="2">WL0058</strain>
    </source>
</reference>
<gene>
    <name evidence="2" type="ORF">K1W69_05725</name>
</gene>
<organism evidence="2 3">
    <name type="scientific">Flavimaribacter sediminis</name>
    <dbReference type="NCBI Taxonomy" id="2865987"/>
    <lineage>
        <taxon>Bacteria</taxon>
        <taxon>Pseudomonadati</taxon>
        <taxon>Pseudomonadota</taxon>
        <taxon>Alphaproteobacteria</taxon>
        <taxon>Hyphomicrobiales</taxon>
        <taxon>Rhizobiaceae</taxon>
        <taxon>Flavimaribacter</taxon>
    </lineage>
</organism>
<dbReference type="GO" id="GO:0016301">
    <property type="term" value="F:kinase activity"/>
    <property type="evidence" value="ECO:0007669"/>
    <property type="project" value="UniProtKB-KW"/>
</dbReference>
<keyword evidence="2" id="KW-0808">Transferase</keyword>
<dbReference type="EMBL" id="JAICBX010000001">
    <property type="protein sequence ID" value="MBW8636684.1"/>
    <property type="molecule type" value="Genomic_DNA"/>
</dbReference>
<dbReference type="PROSITE" id="PS50146">
    <property type="entry name" value="DAGK"/>
    <property type="match status" value="1"/>
</dbReference>
<dbReference type="RefSeq" id="WP_220227347.1">
    <property type="nucleotide sequence ID" value="NZ_JAICBX010000001.1"/>
</dbReference>
<dbReference type="InterPro" id="IPR016064">
    <property type="entry name" value="NAD/diacylglycerol_kinase_sf"/>
</dbReference>
<sequence>MKLAAILNSGSGTLKTLEPGEILELIETQFSQAGYGVTGCVTSGDHFQKKLDEAVKSDADVVLVGGGDGSISSAAAQCWENGKTLAVLPAGTMNLFARGLRIPLDLNEAIQALAGGRPIACDVATANGRPFIHQYSIGMHPQLVEERNQYNFDSRLTKIFASFRAFTSQVANPPTVRTIIKTIRGERDELLSNLSVSNNPYGDGHLPYFDDPNSGKLGIYTAGVLDVASYLSLAADLAAGSWRSNSDIHEETANKVELEFPEVADSGVALIDGELLDLASRVTIESHPGALTVLAPQETAGLCVDGGLLASR</sequence>
<proteinExistence type="predicted"/>
<dbReference type="InterPro" id="IPR001206">
    <property type="entry name" value="Diacylglycerol_kinase_cat_dom"/>
</dbReference>
<comment type="caution">
    <text evidence="2">The sequence shown here is derived from an EMBL/GenBank/DDBJ whole genome shotgun (WGS) entry which is preliminary data.</text>
</comment>
<evidence type="ECO:0000313" key="3">
    <source>
        <dbReference type="Proteomes" id="UP001196509"/>
    </source>
</evidence>
<name>A0AAE3CZI5_9HYPH</name>
<dbReference type="Proteomes" id="UP001196509">
    <property type="component" value="Unassembled WGS sequence"/>
</dbReference>
<dbReference type="Gene3D" id="2.60.200.40">
    <property type="match status" value="1"/>
</dbReference>
<evidence type="ECO:0000313" key="2">
    <source>
        <dbReference type="EMBL" id="MBW8636684.1"/>
    </source>
</evidence>
<dbReference type="InterPro" id="IPR017438">
    <property type="entry name" value="ATP-NAD_kinase_N"/>
</dbReference>
<feature type="domain" description="DAGKc" evidence="1">
    <location>
        <begin position="1"/>
        <end position="130"/>
    </location>
</feature>
<dbReference type="SUPFAM" id="SSF111331">
    <property type="entry name" value="NAD kinase/diacylglycerol kinase-like"/>
    <property type="match status" value="1"/>
</dbReference>
<evidence type="ECO:0000259" key="1">
    <source>
        <dbReference type="PROSITE" id="PS50146"/>
    </source>
</evidence>
<accession>A0AAE3CZI5</accession>
<dbReference type="Gene3D" id="3.40.50.10330">
    <property type="entry name" value="Probable inorganic polyphosphate/atp-NAD kinase, domain 1"/>
    <property type="match status" value="1"/>
</dbReference>
<keyword evidence="2" id="KW-0418">Kinase</keyword>